<dbReference type="InterPro" id="IPR052183">
    <property type="entry name" value="IS_Transposase"/>
</dbReference>
<feature type="domain" description="DDE" evidence="1">
    <location>
        <begin position="2"/>
        <end position="106"/>
    </location>
</feature>
<name>A0A2G8RDP3_9RHOB</name>
<dbReference type="Proteomes" id="UP000231259">
    <property type="component" value="Unassembled WGS sequence"/>
</dbReference>
<dbReference type="EMBL" id="AWWI01000092">
    <property type="protein sequence ID" value="PIL19679.1"/>
    <property type="molecule type" value="Genomic_DNA"/>
</dbReference>
<dbReference type="PANTHER" id="PTHR35528:SF3">
    <property type="entry name" value="BLL1675 PROTEIN"/>
    <property type="match status" value="1"/>
</dbReference>
<comment type="caution">
    <text evidence="2">The sequence shown here is derived from an EMBL/GenBank/DDBJ whole genome shotgun (WGS) entry which is preliminary data.</text>
</comment>
<evidence type="ECO:0000259" key="1">
    <source>
        <dbReference type="Pfam" id="PF13610"/>
    </source>
</evidence>
<sequence>MEETHIKVKGRWTYLYLAVDRNGKTIYSLLSEGLDEAVATPFFALAIRINGWPEMVLIDKSGANLAVLGNLNWLPILQGWSWLIYICQVKFRNDVNEQVHRFIKKLTR</sequence>
<dbReference type="PANTHER" id="PTHR35528">
    <property type="entry name" value="BLL1675 PROTEIN"/>
    <property type="match status" value="1"/>
</dbReference>
<evidence type="ECO:0000313" key="3">
    <source>
        <dbReference type="Proteomes" id="UP000231259"/>
    </source>
</evidence>
<organism evidence="2 3">
    <name type="scientific">Puniceibacterium antarcticum</name>
    <dbReference type="NCBI Taxonomy" id="1206336"/>
    <lineage>
        <taxon>Bacteria</taxon>
        <taxon>Pseudomonadati</taxon>
        <taxon>Pseudomonadota</taxon>
        <taxon>Alphaproteobacteria</taxon>
        <taxon>Rhodobacterales</taxon>
        <taxon>Paracoccaceae</taxon>
        <taxon>Puniceibacterium</taxon>
    </lineage>
</organism>
<keyword evidence="3" id="KW-1185">Reference proteome</keyword>
<gene>
    <name evidence="2" type="ORF">P775_13370</name>
</gene>
<protein>
    <recommendedName>
        <fullName evidence="1">DDE domain-containing protein</fullName>
    </recommendedName>
</protein>
<dbReference type="AlphaFoldDB" id="A0A2G8RDP3"/>
<dbReference type="Pfam" id="PF13610">
    <property type="entry name" value="DDE_Tnp_IS240"/>
    <property type="match status" value="1"/>
</dbReference>
<evidence type="ECO:0000313" key="2">
    <source>
        <dbReference type="EMBL" id="PIL19679.1"/>
    </source>
</evidence>
<dbReference type="InterPro" id="IPR032874">
    <property type="entry name" value="DDE_dom"/>
</dbReference>
<proteinExistence type="predicted"/>
<accession>A0A2G8RDP3</accession>
<reference evidence="2 3" key="1">
    <citation type="submission" date="2013-09" db="EMBL/GenBank/DDBJ databases">
        <title>Genome sequencing of Phaeobacter antarcticus sp. nov. SM1211.</title>
        <authorList>
            <person name="Zhang X.-Y."/>
            <person name="Liu C."/>
            <person name="Chen X.-L."/>
            <person name="Xie B.-B."/>
            <person name="Qin Q.-L."/>
            <person name="Rong J.-C."/>
            <person name="Zhang Y.-Z."/>
        </authorList>
    </citation>
    <scope>NUCLEOTIDE SEQUENCE [LARGE SCALE GENOMIC DNA]</scope>
    <source>
        <strain evidence="2 3">SM1211</strain>
    </source>
</reference>